<dbReference type="EMBL" id="CM046396">
    <property type="protein sequence ID" value="KAI8538463.1"/>
    <property type="molecule type" value="Genomic_DNA"/>
</dbReference>
<proteinExistence type="predicted"/>
<dbReference type="Proteomes" id="UP001062846">
    <property type="component" value="Chromosome 9"/>
</dbReference>
<sequence>MLVMENVIRRAASGMPLELRYPAPTAQPAQVATSRRTQEFTACRNKQRGARKAVAREWYRIEMRERPSQEESVRKKWLILPELSEEEEAEGEEEEARSDSDDTADDPGYLQDPTENVDDDDDDGGDDDDDGNDTDWLGLRQRWGLLRSLLYFCTLF</sequence>
<name>A0ACC0MDL6_RHOML</name>
<protein>
    <submittedName>
        <fullName evidence="1">Uncharacterized protein</fullName>
    </submittedName>
</protein>
<comment type="caution">
    <text evidence="1">The sequence shown here is derived from an EMBL/GenBank/DDBJ whole genome shotgun (WGS) entry which is preliminary data.</text>
</comment>
<gene>
    <name evidence="1" type="ORF">RHMOL_Rhmol09G0106000</name>
</gene>
<keyword evidence="2" id="KW-1185">Reference proteome</keyword>
<reference evidence="1" key="1">
    <citation type="submission" date="2022-02" db="EMBL/GenBank/DDBJ databases">
        <title>Plant Genome Project.</title>
        <authorList>
            <person name="Zhang R.-G."/>
        </authorList>
    </citation>
    <scope>NUCLEOTIDE SEQUENCE</scope>
    <source>
        <strain evidence="1">AT1</strain>
    </source>
</reference>
<organism evidence="1 2">
    <name type="scientific">Rhododendron molle</name>
    <name type="common">Chinese azalea</name>
    <name type="synonym">Azalea mollis</name>
    <dbReference type="NCBI Taxonomy" id="49168"/>
    <lineage>
        <taxon>Eukaryota</taxon>
        <taxon>Viridiplantae</taxon>
        <taxon>Streptophyta</taxon>
        <taxon>Embryophyta</taxon>
        <taxon>Tracheophyta</taxon>
        <taxon>Spermatophyta</taxon>
        <taxon>Magnoliopsida</taxon>
        <taxon>eudicotyledons</taxon>
        <taxon>Gunneridae</taxon>
        <taxon>Pentapetalae</taxon>
        <taxon>asterids</taxon>
        <taxon>Ericales</taxon>
        <taxon>Ericaceae</taxon>
        <taxon>Ericoideae</taxon>
        <taxon>Rhodoreae</taxon>
        <taxon>Rhododendron</taxon>
    </lineage>
</organism>
<evidence type="ECO:0000313" key="1">
    <source>
        <dbReference type="EMBL" id="KAI8538463.1"/>
    </source>
</evidence>
<evidence type="ECO:0000313" key="2">
    <source>
        <dbReference type="Proteomes" id="UP001062846"/>
    </source>
</evidence>
<accession>A0ACC0MDL6</accession>